<dbReference type="PIRSF" id="PIRSF005715">
    <property type="entry name" value="VPS45_Sec1"/>
    <property type="match status" value="1"/>
</dbReference>
<dbReference type="AlphaFoldDB" id="A0A7S4NDD4"/>
<evidence type="ECO:0000256" key="2">
    <source>
        <dbReference type="SAM" id="MobiDB-lite"/>
    </source>
</evidence>
<comment type="similarity">
    <text evidence="1">Belongs to the STXBP/unc-18/SEC1 family.</text>
</comment>
<dbReference type="Gene3D" id="1.25.40.60">
    <property type="match status" value="1"/>
</dbReference>
<dbReference type="InterPro" id="IPR027482">
    <property type="entry name" value="Sec1-like_dom2"/>
</dbReference>
<dbReference type="EMBL" id="HBKQ01054005">
    <property type="protein sequence ID" value="CAE2280025.1"/>
    <property type="molecule type" value="Transcribed_RNA"/>
</dbReference>
<accession>A0A7S4NDD4</accession>
<dbReference type="Pfam" id="PF00995">
    <property type="entry name" value="Sec1"/>
    <property type="match status" value="1"/>
</dbReference>
<dbReference type="Gene3D" id="3.90.830.10">
    <property type="entry name" value="Syntaxin Binding Protein 1, Chain A, domain 2"/>
    <property type="match status" value="1"/>
</dbReference>
<feature type="region of interest" description="Disordered" evidence="2">
    <location>
        <begin position="363"/>
        <end position="384"/>
    </location>
</feature>
<dbReference type="InterPro" id="IPR001619">
    <property type="entry name" value="Sec1-like"/>
</dbReference>
<protein>
    <recommendedName>
        <fullName evidence="4">Sec1 family domain-containing protein 1</fullName>
    </recommendedName>
</protein>
<dbReference type="Gene3D" id="3.40.50.1910">
    <property type="match status" value="1"/>
</dbReference>
<dbReference type="InterPro" id="IPR043154">
    <property type="entry name" value="Sec-1-like_dom1"/>
</dbReference>
<dbReference type="PANTHER" id="PTHR11679">
    <property type="entry name" value="VESICLE PROTEIN SORTING-ASSOCIATED"/>
    <property type="match status" value="1"/>
</dbReference>
<name>A0A7S4NDD4_9STRA</name>
<evidence type="ECO:0000256" key="1">
    <source>
        <dbReference type="ARBA" id="ARBA00009884"/>
    </source>
</evidence>
<proteinExistence type="inferred from homology"/>
<organism evidence="3">
    <name type="scientific">Odontella aurita</name>
    <dbReference type="NCBI Taxonomy" id="265563"/>
    <lineage>
        <taxon>Eukaryota</taxon>
        <taxon>Sar</taxon>
        <taxon>Stramenopiles</taxon>
        <taxon>Ochrophyta</taxon>
        <taxon>Bacillariophyta</taxon>
        <taxon>Mediophyceae</taxon>
        <taxon>Biddulphiophycidae</taxon>
        <taxon>Eupodiscales</taxon>
        <taxon>Odontellaceae</taxon>
        <taxon>Odontella</taxon>
    </lineage>
</organism>
<evidence type="ECO:0008006" key="4">
    <source>
        <dbReference type="Google" id="ProtNLM"/>
    </source>
</evidence>
<dbReference type="GO" id="GO:0016192">
    <property type="term" value="P:vesicle-mediated transport"/>
    <property type="evidence" value="ECO:0007669"/>
    <property type="project" value="InterPro"/>
</dbReference>
<dbReference type="InterPro" id="IPR043127">
    <property type="entry name" value="Sec-1-like_dom3a"/>
</dbReference>
<dbReference type="InterPro" id="IPR036045">
    <property type="entry name" value="Sec1-like_sf"/>
</dbReference>
<dbReference type="Gene3D" id="3.40.50.2060">
    <property type="match status" value="1"/>
</dbReference>
<feature type="compositionally biased region" description="Acidic residues" evidence="2">
    <location>
        <begin position="374"/>
        <end position="383"/>
    </location>
</feature>
<reference evidence="3" key="1">
    <citation type="submission" date="2021-01" db="EMBL/GenBank/DDBJ databases">
        <authorList>
            <person name="Corre E."/>
            <person name="Pelletier E."/>
            <person name="Niang G."/>
            <person name="Scheremetjew M."/>
            <person name="Finn R."/>
            <person name="Kale V."/>
            <person name="Holt S."/>
            <person name="Cochrane G."/>
            <person name="Meng A."/>
            <person name="Brown T."/>
            <person name="Cohen L."/>
        </authorList>
    </citation>
    <scope>NUCLEOTIDE SEQUENCE</scope>
    <source>
        <strain evidence="3">Isolate 1302-5</strain>
    </source>
</reference>
<gene>
    <name evidence="3" type="ORF">OAUR00152_LOCUS37097</name>
</gene>
<dbReference type="SUPFAM" id="SSF56815">
    <property type="entry name" value="Sec1/munc18-like (SM) proteins"/>
    <property type="match status" value="1"/>
</dbReference>
<sequence>MSSSAASGSPSLKAAQLTVVNRMLALNADPPPGESASNSTGDILDSYTILPAAPAGSAHNQWKILIYDKPCRSIISPLLSVSQLRSRGVTLHLLLSSERESIPDVPAVYFVEPTRTNLAIIAQDCARGLYASAHVNFVTRLPRDLMEEFARLVVQSGSLDKIASVHDQYLDYVCLERNLFTLNKPESYVSYNNSAATESSIEAAMTEIAFGLFSVVATLGQVPVIRCPKGGAPEMVARKLNKLIADHPTLSRGKGLSGTTLQSHHRPLLVVLDRNSDLITPIQHTSTYQALIDDVLQHSANRVEFTITTEPEGGRGRAKSVNRRYDLDADEDPFYSRHKFNPFPEAIESNGAELQNVTVRTQEIKSKASGGGGGEDEASDAADADPVVSGAADLATAVDSLPALLERKRQLEVHTSILQAVMNEVAKRDVPQFYELESSLATGSYKSDLVKAKRDVLDLVTDPGKGDVEDKVRIVIVYCLATTAKSADVDEVVNGMRESLETRGSATGTHAGRGLLDREDREKLDRGLKAIEYLKKLRSMNMLTSMSDMVQEADSGSGAGGDMLSGFMARATNQATGLLSAATQKVTSMLGKIHKHHTTRVVENLADMKPGTEDEEYLYLDPKVRGGDVSVAALRNMTRAPVREVIAFTIGGGCYAEYQNLQMVANERRSVSYGSTELVDPCVFLGQLAKLA</sequence>
<evidence type="ECO:0000313" key="3">
    <source>
        <dbReference type="EMBL" id="CAE2280025.1"/>
    </source>
</evidence>